<evidence type="ECO:0000256" key="14">
    <source>
        <dbReference type="ARBA" id="ARBA00023221"/>
    </source>
</evidence>
<organism evidence="18 19">
    <name type="scientific">Fukomys damarensis</name>
    <name type="common">Damaraland mole rat</name>
    <name type="synonym">Cryptomys damarensis</name>
    <dbReference type="NCBI Taxonomy" id="885580"/>
    <lineage>
        <taxon>Eukaryota</taxon>
        <taxon>Metazoa</taxon>
        <taxon>Chordata</taxon>
        <taxon>Craniata</taxon>
        <taxon>Vertebrata</taxon>
        <taxon>Euteleostomi</taxon>
        <taxon>Mammalia</taxon>
        <taxon>Eutheria</taxon>
        <taxon>Euarchontoglires</taxon>
        <taxon>Glires</taxon>
        <taxon>Rodentia</taxon>
        <taxon>Hystricomorpha</taxon>
        <taxon>Bathyergidae</taxon>
        <taxon>Fukomys</taxon>
    </lineage>
</organism>
<dbReference type="eggNOG" id="KOG1933">
    <property type="taxonomic scope" value="Eukaryota"/>
</dbReference>
<keyword evidence="14" id="KW-0753">Steroid metabolism</keyword>
<dbReference type="GO" id="GO:0005886">
    <property type="term" value="C:plasma membrane"/>
    <property type="evidence" value="ECO:0007669"/>
    <property type="project" value="TreeGrafter"/>
</dbReference>
<keyword evidence="4" id="KW-0153">Cholesterol metabolism</keyword>
<evidence type="ECO:0000256" key="9">
    <source>
        <dbReference type="ARBA" id="ARBA00023098"/>
    </source>
</evidence>
<evidence type="ECO:0000256" key="5">
    <source>
        <dbReference type="ARBA" id="ARBA00022692"/>
    </source>
</evidence>
<feature type="transmembrane region" description="Helical" evidence="16">
    <location>
        <begin position="1529"/>
        <end position="1555"/>
    </location>
</feature>
<dbReference type="Gene3D" id="1.20.1640.10">
    <property type="entry name" value="Multidrug efflux transporter AcrB transmembrane domain"/>
    <property type="match status" value="2"/>
</dbReference>
<keyword evidence="12" id="KW-1207">Sterol metabolism</keyword>
<dbReference type="GO" id="GO:0012505">
    <property type="term" value="C:endomembrane system"/>
    <property type="evidence" value="ECO:0007669"/>
    <property type="project" value="UniProtKB-SubCell"/>
</dbReference>
<evidence type="ECO:0000313" key="18">
    <source>
        <dbReference type="EMBL" id="KFO27133.1"/>
    </source>
</evidence>
<dbReference type="InterPro" id="IPR000731">
    <property type="entry name" value="SSD"/>
</dbReference>
<evidence type="ECO:0000256" key="2">
    <source>
        <dbReference type="ARBA" id="ARBA00005585"/>
    </source>
</evidence>
<dbReference type="Proteomes" id="UP000028990">
    <property type="component" value="Unassembled WGS sequence"/>
</dbReference>
<protein>
    <submittedName>
        <fullName evidence="18">Niemann-Pick C1 protein</fullName>
    </submittedName>
</protein>
<keyword evidence="13" id="KW-0325">Glycoprotein</keyword>
<feature type="transmembrane region" description="Helical" evidence="16">
    <location>
        <begin position="361"/>
        <end position="379"/>
    </location>
</feature>
<keyword evidence="19" id="KW-1185">Reference proteome</keyword>
<feature type="domain" description="SSD" evidence="17">
    <location>
        <begin position="1028"/>
        <end position="1073"/>
    </location>
</feature>
<dbReference type="SUPFAM" id="SSF82866">
    <property type="entry name" value="Multidrug efflux transporter AcrB transmembrane domain"/>
    <property type="match status" value="2"/>
</dbReference>
<evidence type="ECO:0000313" key="19">
    <source>
        <dbReference type="Proteomes" id="UP000028990"/>
    </source>
</evidence>
<proteinExistence type="inferred from homology"/>
<dbReference type="FunFam" id="1.20.1640.10:FF:000008">
    <property type="entry name" value="NPC intracellular cholesterol transporter 1"/>
    <property type="match status" value="1"/>
</dbReference>
<feature type="transmembrane region" description="Helical" evidence="16">
    <location>
        <begin position="1490"/>
        <end position="1508"/>
    </location>
</feature>
<keyword evidence="3" id="KW-0813">Transport</keyword>
<accession>A0A091D9G9</accession>
<dbReference type="GO" id="GO:0008203">
    <property type="term" value="P:cholesterol metabolic process"/>
    <property type="evidence" value="ECO:0007669"/>
    <property type="project" value="UniProtKB-KW"/>
</dbReference>
<feature type="transmembrane region" description="Helical" evidence="16">
    <location>
        <begin position="1463"/>
        <end position="1484"/>
    </location>
</feature>
<keyword evidence="6" id="KW-0732">Signal</keyword>
<sequence length="1617" mass="179926">MYRSPHALEFGSIAVGQERRDDDREEEVFSQSCIWYGECGIASGDKRYNCKYSGPPKPLPKDGYDLVQELCPGFFFDNVSLCCDVQQLQTLKENLQLPLQFLSRCPSCFYNLMNLFCELTCSPRQSQFLNVTATEDYVDPDTNQTKTNVFELQYYVGQSFANAMYNACRDVEAPSSNVKALGLLCGRDADSCNATNWIEYMFSKDNGQAPFTITPIFSDLPVRGMEPMRNATRGCDEPVDEVTGPCSCQDCSLVCGPKPQPPPPPTPWRLLGWDAMYVIMWVAYMAFLFVFFGASFAVWCYRKRYFVSEYTPIDSNVALGAHTFDKGEVSCCDPLGASFEGCLRRLFTQWGAFCVRNPGRVILFSLVFIAACSSGLVFVRVTTNPVDLWSAPSSQAHLEKEYFDTHFGPFFRTEQLIIQAPNTSRHLYSPYPSGANVPFGPPLDKEILHQIGSSYDGVDIEAAGPLGITVCNIPSAAVEETADPTLCHILSLYWQNTWLFQALREGMRILDLQLAIENITAHHNNETVTLQDICLAPLSPYNKNCTIFSVLNYFQNSHASLDHEVGDDFFVYADYHSHFLYCTRAPSSLNDTSMLHDPCLGTFGGPVFPWLVLGGYDHENYNNATALVITFPVNNYYNDPKKLQRAQAWEKEFINFVSNYKNPNLTISFSAERSVEDELNRESDSDVFTIAISYAVMFLYISLALGHIRGCCSFLIDSKISLGIAGILIVLSSVACSLGIFSYIGIPLTLIVIEVIPFLVLAVGVDNIFILVQTYQRDERLQGETLDQQVGRVLGEVAPSMFLSSFCETSAFFLGGLSVMPAVHTFSLFAGMAVFIDFLLQITCFVSLLGLDIKRQEKNRLDILCCVRGADDGRGMQASEGCLFRFFRNSFSPLLLKDWMRPLVIAVFVGVLSFSIAVLNKVEIGLDQSLSMPDDSYVTDYFRSLGHYLHAGPPVYFVLEDGHDYTSLHGQNMVCGGMGCDNDSLVQQIFNAAQLDNYTRVGFAPSSWVDDYFDWVKPQSCCCRVYDVTDRFCNASGGLSVMPAVHTFSLFAGMAVFIDFLLQITCFVSLLGLDIKRQEKNRLDILCCVRGADDGRGMQASEGCLFRFFRNSFSPLLLKDWMRPLVAAEPEGAIVAAPGVAPDLLTGDPRSLLRALDASFPFRSLYVGVVLQARGQFLATELPQCAASVARMLSEPEIGLDQSLSMPDDSYVTDYFRSLGHYLHAGPPVYFVLEDGHDYTSLHGQNMVCGGMGCDNDSLVQQIFNAAQLDNYTRVGFAPSSWVDDYFDWVKPQSCCCRVYDVTDRFCNASVVDPACVRCRALTPEGKQRPQGGDFMRFLPMFLSDNPNPKCGKGGHAAYGSAVNLLGNNTSVGATYFMTYHTVLQTSADYIDALRKARLVASNITKTMSAKGSSSRVFPYSVFYVFYEQYLTIVNDTIFNLGVSLGSIFLVTTVVLGCELWSAVIMCVTIAMILVNMFGVMWLWGISLNAVSLVNLVMSCGISVEFCSHITRAFTVSCRHRRVDRAEEALAHMGSSVFSGITLTKFGGIVVLAFAKSQIFQIFYFRMYLAMVLLGATHGLVFLPVLLSYIGPSVNKAKIRTTRERYRGTERDRLLNF</sequence>
<feature type="transmembrane region" description="Helical" evidence="16">
    <location>
        <begin position="1439"/>
        <end position="1456"/>
    </location>
</feature>
<reference evidence="18 19" key="1">
    <citation type="submission" date="2013-11" db="EMBL/GenBank/DDBJ databases">
        <title>The Damaraland mole rat (Fukomys damarensis) genome and evolution of African mole rats.</title>
        <authorList>
            <person name="Gladyshev V.N."/>
            <person name="Fang X."/>
        </authorList>
    </citation>
    <scope>NUCLEOTIDE SEQUENCE [LARGE SCALE GENOMIC DNA]</scope>
    <source>
        <tissue evidence="18">Liver</tissue>
    </source>
</reference>
<comment type="catalytic activity">
    <reaction evidence="15">
        <text>cholesterol(in) = cholesterol(out)</text>
        <dbReference type="Rhea" id="RHEA:39747"/>
        <dbReference type="ChEBI" id="CHEBI:16113"/>
    </reaction>
</comment>
<keyword evidence="7 16" id="KW-1133">Transmembrane helix</keyword>
<keyword evidence="9" id="KW-0443">Lipid metabolism</keyword>
<keyword evidence="10 16" id="KW-0472">Membrane</keyword>
<comment type="subcellular location">
    <subcellularLocation>
        <location evidence="1">Endomembrane system</location>
        <topology evidence="1">Multi-pass membrane protein</topology>
    </subcellularLocation>
</comment>
<dbReference type="GO" id="GO:0015485">
    <property type="term" value="F:cholesterol binding"/>
    <property type="evidence" value="ECO:0007669"/>
    <property type="project" value="TreeGrafter"/>
</dbReference>
<feature type="transmembrane region" description="Helical" evidence="16">
    <location>
        <begin position="793"/>
        <end position="814"/>
    </location>
</feature>
<evidence type="ECO:0000256" key="11">
    <source>
        <dbReference type="ARBA" id="ARBA00023157"/>
    </source>
</evidence>
<dbReference type="Pfam" id="PF22314">
    <property type="entry name" value="NPC1_MLD"/>
    <property type="match status" value="2"/>
</dbReference>
<evidence type="ECO:0000256" key="16">
    <source>
        <dbReference type="SAM" id="Phobius"/>
    </source>
</evidence>
<dbReference type="GO" id="GO:0030301">
    <property type="term" value="P:cholesterol transport"/>
    <property type="evidence" value="ECO:0007669"/>
    <property type="project" value="UniProtKB-ARBA"/>
</dbReference>
<evidence type="ECO:0000256" key="4">
    <source>
        <dbReference type="ARBA" id="ARBA00022548"/>
    </source>
</evidence>
<feature type="transmembrane region" description="Helical" evidence="16">
    <location>
        <begin position="826"/>
        <end position="851"/>
    </location>
</feature>
<dbReference type="InterPro" id="IPR053956">
    <property type="entry name" value="NPC1_MLD"/>
</dbReference>
<dbReference type="EMBL" id="KN123014">
    <property type="protein sequence ID" value="KFO27133.1"/>
    <property type="molecule type" value="Genomic_DNA"/>
</dbReference>
<dbReference type="FunFam" id="1.20.1640.10:FF:000010">
    <property type="entry name" value="NPC intracellular cholesterol transporter 1"/>
    <property type="match status" value="1"/>
</dbReference>
<evidence type="ECO:0000256" key="15">
    <source>
        <dbReference type="ARBA" id="ARBA00034049"/>
    </source>
</evidence>
<feature type="transmembrane region" description="Helical" evidence="16">
    <location>
        <begin position="903"/>
        <end position="922"/>
    </location>
</feature>
<dbReference type="GO" id="GO:0030299">
    <property type="term" value="P:intestinal cholesterol absorption"/>
    <property type="evidence" value="ECO:0007669"/>
    <property type="project" value="TreeGrafter"/>
</dbReference>
<dbReference type="GO" id="GO:0042632">
    <property type="term" value="P:cholesterol homeostasis"/>
    <property type="evidence" value="ECO:0007669"/>
    <property type="project" value="TreeGrafter"/>
</dbReference>
<dbReference type="STRING" id="885580.ENSFDAP00000018244"/>
<dbReference type="PANTHER" id="PTHR45727">
    <property type="entry name" value="NPC INTRACELLULAR CHOLESTEROL TRANSPORTER 1"/>
    <property type="match status" value="1"/>
</dbReference>
<keyword evidence="5 16" id="KW-0812">Transmembrane</keyword>
<evidence type="ECO:0000256" key="13">
    <source>
        <dbReference type="ARBA" id="ARBA00023180"/>
    </source>
</evidence>
<feature type="transmembrane region" description="Helical" evidence="16">
    <location>
        <begin position="750"/>
        <end position="772"/>
    </location>
</feature>
<gene>
    <name evidence="18" type="ORF">H920_11539</name>
</gene>
<dbReference type="PANTHER" id="PTHR45727:SF2">
    <property type="entry name" value="NPC INTRACELLULAR CHOLESTEROL TRANSPORTER 1"/>
    <property type="match status" value="1"/>
</dbReference>
<evidence type="ECO:0000256" key="1">
    <source>
        <dbReference type="ARBA" id="ARBA00004127"/>
    </source>
</evidence>
<dbReference type="Pfam" id="PF12349">
    <property type="entry name" value="Sterol-sensing"/>
    <property type="match status" value="2"/>
</dbReference>
<feature type="transmembrane region" description="Helical" evidence="16">
    <location>
        <begin position="275"/>
        <end position="301"/>
    </location>
</feature>
<dbReference type="SUPFAM" id="SSF52283">
    <property type="entry name" value="Formate/glycerate dehydrogenase catalytic domain-like"/>
    <property type="match status" value="1"/>
</dbReference>
<dbReference type="Pfam" id="PF16414">
    <property type="entry name" value="NPC1_N"/>
    <property type="match status" value="1"/>
</dbReference>
<feature type="transmembrane region" description="Helical" evidence="16">
    <location>
        <begin position="687"/>
        <end position="708"/>
    </location>
</feature>
<keyword evidence="8" id="KW-0445">Lipid transport</keyword>
<dbReference type="PROSITE" id="PS50156">
    <property type="entry name" value="SSD"/>
    <property type="match status" value="2"/>
</dbReference>
<evidence type="ECO:0000256" key="6">
    <source>
        <dbReference type="ARBA" id="ARBA00022729"/>
    </source>
</evidence>
<dbReference type="InterPro" id="IPR032190">
    <property type="entry name" value="NPC1_N"/>
</dbReference>
<dbReference type="InterPro" id="IPR053958">
    <property type="entry name" value="HMGCR/SNAP/NPC1-like_SSD"/>
</dbReference>
<evidence type="ECO:0000256" key="8">
    <source>
        <dbReference type="ARBA" id="ARBA00023055"/>
    </source>
</evidence>
<feature type="domain" description="SSD" evidence="17">
    <location>
        <begin position="686"/>
        <end position="851"/>
    </location>
</feature>
<evidence type="ECO:0000256" key="3">
    <source>
        <dbReference type="ARBA" id="ARBA00022448"/>
    </source>
</evidence>
<keyword evidence="11" id="KW-1015">Disulfide bond</keyword>
<feature type="transmembrane region" description="Helical" evidence="16">
    <location>
        <begin position="1567"/>
        <end position="1590"/>
    </location>
</feature>
<evidence type="ECO:0000259" key="17">
    <source>
        <dbReference type="PROSITE" id="PS50156"/>
    </source>
</evidence>
<evidence type="ECO:0000256" key="12">
    <source>
        <dbReference type="ARBA" id="ARBA00023166"/>
    </source>
</evidence>
<feature type="transmembrane region" description="Helical" evidence="16">
    <location>
        <begin position="720"/>
        <end position="744"/>
    </location>
</feature>
<dbReference type="Gene3D" id="3.40.50.720">
    <property type="entry name" value="NAD(P)-binding Rossmann-like Domain"/>
    <property type="match status" value="2"/>
</dbReference>
<evidence type="ECO:0000256" key="10">
    <source>
        <dbReference type="ARBA" id="ARBA00023136"/>
    </source>
</evidence>
<comment type="similarity">
    <text evidence="2">Belongs to the patched family.</text>
</comment>
<evidence type="ECO:0000256" key="7">
    <source>
        <dbReference type="ARBA" id="ARBA00022989"/>
    </source>
</evidence>
<feature type="transmembrane region" description="Helical" evidence="16">
    <location>
        <begin position="1048"/>
        <end position="1073"/>
    </location>
</feature>
<name>A0A091D9G9_FUKDA</name>